<dbReference type="Proteomes" id="UP000184501">
    <property type="component" value="Unassembled WGS sequence"/>
</dbReference>
<sequence>MIFVREPGKQHGVFLHSDLDWEPKLVEGPPTAGANAQEVPPTVRQFLGDVPVLGDVILNQPEALWLKACLAASERW</sequence>
<name>A0A1M5NNV5_STRHI</name>
<dbReference type="AlphaFoldDB" id="A0A1M5NNV5"/>
<evidence type="ECO:0000313" key="1">
    <source>
        <dbReference type="EMBL" id="SHG90879.1"/>
    </source>
</evidence>
<gene>
    <name evidence="1" type="ORF">SAMN05444320_11648</name>
</gene>
<protein>
    <submittedName>
        <fullName evidence="1">Uncharacterized protein</fullName>
    </submittedName>
</protein>
<dbReference type="EMBL" id="FQVN01000016">
    <property type="protein sequence ID" value="SHG90879.1"/>
    <property type="molecule type" value="Genomic_DNA"/>
</dbReference>
<proteinExistence type="predicted"/>
<evidence type="ECO:0000313" key="2">
    <source>
        <dbReference type="Proteomes" id="UP000184501"/>
    </source>
</evidence>
<organism evidence="1 2">
    <name type="scientific">Streptoalloteichus hindustanus</name>
    <dbReference type="NCBI Taxonomy" id="2017"/>
    <lineage>
        <taxon>Bacteria</taxon>
        <taxon>Bacillati</taxon>
        <taxon>Actinomycetota</taxon>
        <taxon>Actinomycetes</taxon>
        <taxon>Pseudonocardiales</taxon>
        <taxon>Pseudonocardiaceae</taxon>
        <taxon>Streptoalloteichus</taxon>
    </lineage>
</organism>
<keyword evidence="2" id="KW-1185">Reference proteome</keyword>
<accession>A0A1M5NNV5</accession>
<reference evidence="1 2" key="1">
    <citation type="submission" date="2016-11" db="EMBL/GenBank/DDBJ databases">
        <authorList>
            <person name="Jaros S."/>
            <person name="Januszkiewicz K."/>
            <person name="Wedrychowicz H."/>
        </authorList>
    </citation>
    <scope>NUCLEOTIDE SEQUENCE [LARGE SCALE GENOMIC DNA]</scope>
    <source>
        <strain evidence="1 2">DSM 44523</strain>
    </source>
</reference>